<evidence type="ECO:0008006" key="4">
    <source>
        <dbReference type="Google" id="ProtNLM"/>
    </source>
</evidence>
<feature type="signal peptide" evidence="1">
    <location>
        <begin position="1"/>
        <end position="18"/>
    </location>
</feature>
<keyword evidence="1" id="KW-0732">Signal</keyword>
<sequence>GWLHSTLVTGTLCYGVDGALVWGRHNCLSTWNGGETSRQLQEKLADLYFTVPGIGVAADSAFPVAREAIVKIVAPLKDGDVDQASAGCRLEMIALHNAITSLRQAAEWGMGSASKCYSRLLLPLPYNANKRHVRLDNIYRLYNFRVRRIRLDRS</sequence>
<dbReference type="AlphaFoldDB" id="G5AFF5"/>
<feature type="chain" id="PRO_5003473335" description="DDE Tnp4 domain-containing protein" evidence="1">
    <location>
        <begin position="19"/>
        <end position="154"/>
    </location>
</feature>
<dbReference type="KEGG" id="psoj:PHYSODRAFT_533481"/>
<feature type="non-terminal residue" evidence="2">
    <location>
        <position position="1"/>
    </location>
</feature>
<dbReference type="PANTHER" id="PTHR48471:SF1">
    <property type="entry name" value="DDE TNP4 DOMAIN-CONTAINING PROTEIN"/>
    <property type="match status" value="1"/>
</dbReference>
<organism evidence="2 3">
    <name type="scientific">Phytophthora sojae (strain P6497)</name>
    <name type="common">Soybean stem and root rot agent</name>
    <name type="synonym">Phytophthora megasperma f. sp. glycines</name>
    <dbReference type="NCBI Taxonomy" id="1094619"/>
    <lineage>
        <taxon>Eukaryota</taxon>
        <taxon>Sar</taxon>
        <taxon>Stramenopiles</taxon>
        <taxon>Oomycota</taxon>
        <taxon>Peronosporomycetes</taxon>
        <taxon>Peronosporales</taxon>
        <taxon>Peronosporaceae</taxon>
        <taxon>Phytophthora</taxon>
    </lineage>
</organism>
<dbReference type="Proteomes" id="UP000002640">
    <property type="component" value="Unassembled WGS sequence"/>
</dbReference>
<evidence type="ECO:0000313" key="2">
    <source>
        <dbReference type="EMBL" id="EGZ05945.1"/>
    </source>
</evidence>
<dbReference type="InParanoid" id="G5AFF5"/>
<proteinExistence type="predicted"/>
<dbReference type="GeneID" id="20661870"/>
<gene>
    <name evidence="2" type="ORF">PHYSODRAFT_533481</name>
</gene>
<reference evidence="2 3" key="1">
    <citation type="journal article" date="2006" name="Science">
        <title>Phytophthora genome sequences uncover evolutionary origins and mechanisms of pathogenesis.</title>
        <authorList>
            <person name="Tyler B.M."/>
            <person name="Tripathy S."/>
            <person name="Zhang X."/>
            <person name="Dehal P."/>
            <person name="Jiang R.H."/>
            <person name="Aerts A."/>
            <person name="Arredondo F.D."/>
            <person name="Baxter L."/>
            <person name="Bensasson D."/>
            <person name="Beynon J.L."/>
            <person name="Chapman J."/>
            <person name="Damasceno C.M."/>
            <person name="Dorrance A.E."/>
            <person name="Dou D."/>
            <person name="Dickerman A.W."/>
            <person name="Dubchak I.L."/>
            <person name="Garbelotto M."/>
            <person name="Gijzen M."/>
            <person name="Gordon S.G."/>
            <person name="Govers F."/>
            <person name="Grunwald N.J."/>
            <person name="Huang W."/>
            <person name="Ivors K.L."/>
            <person name="Jones R.W."/>
            <person name="Kamoun S."/>
            <person name="Krampis K."/>
            <person name="Lamour K.H."/>
            <person name="Lee M.K."/>
            <person name="McDonald W.H."/>
            <person name="Medina M."/>
            <person name="Meijer H.J."/>
            <person name="Nordberg E.K."/>
            <person name="Maclean D.J."/>
            <person name="Ospina-Giraldo M.D."/>
            <person name="Morris P.F."/>
            <person name="Phuntumart V."/>
            <person name="Putnam N.H."/>
            <person name="Rash S."/>
            <person name="Rose J.K."/>
            <person name="Sakihama Y."/>
            <person name="Salamov A.A."/>
            <person name="Savidor A."/>
            <person name="Scheuring C.F."/>
            <person name="Smith B.M."/>
            <person name="Sobral B.W."/>
            <person name="Terry A."/>
            <person name="Torto-Alalibo T.A."/>
            <person name="Win J."/>
            <person name="Xu Z."/>
            <person name="Zhang H."/>
            <person name="Grigoriev I.V."/>
            <person name="Rokhsar D.S."/>
            <person name="Boore J.L."/>
        </authorList>
    </citation>
    <scope>NUCLEOTIDE SEQUENCE [LARGE SCALE GENOMIC DNA]</scope>
    <source>
        <strain evidence="2 3">P6497</strain>
    </source>
</reference>
<accession>G5AFF5</accession>
<evidence type="ECO:0000256" key="1">
    <source>
        <dbReference type="SAM" id="SignalP"/>
    </source>
</evidence>
<dbReference type="PANTHER" id="PTHR48471">
    <property type="entry name" value="DDE TNP4 DOMAIN-CONTAINING PROTEIN"/>
    <property type="match status" value="1"/>
</dbReference>
<dbReference type="RefSeq" id="XP_009538806.1">
    <property type="nucleotide sequence ID" value="XM_009540511.1"/>
</dbReference>
<dbReference type="EMBL" id="JH159165">
    <property type="protein sequence ID" value="EGZ05945.1"/>
    <property type="molecule type" value="Genomic_DNA"/>
</dbReference>
<keyword evidence="3" id="KW-1185">Reference proteome</keyword>
<evidence type="ECO:0000313" key="3">
    <source>
        <dbReference type="Proteomes" id="UP000002640"/>
    </source>
</evidence>
<protein>
    <recommendedName>
        <fullName evidence="4">DDE Tnp4 domain-containing protein</fullName>
    </recommendedName>
</protein>
<name>G5AFF5_PHYSP</name>